<keyword evidence="5" id="KW-0408">Iron</keyword>
<gene>
    <name evidence="9" type="primary">ccoG</name>
    <name evidence="9" type="ORF">NNL22_17770</name>
</gene>
<protein>
    <submittedName>
        <fullName evidence="9">Cytochrome c oxidase accessory protein CcoG</fullName>
    </submittedName>
</protein>
<keyword evidence="10" id="KW-1185">Reference proteome</keyword>
<evidence type="ECO:0000256" key="2">
    <source>
        <dbReference type="ARBA" id="ARBA00022485"/>
    </source>
</evidence>
<dbReference type="PROSITE" id="PS51379">
    <property type="entry name" value="4FE4S_FER_2"/>
    <property type="match status" value="1"/>
</dbReference>
<feature type="domain" description="4Fe-4S ferredoxin-type" evidence="8">
    <location>
        <begin position="263"/>
        <end position="291"/>
    </location>
</feature>
<evidence type="ECO:0000256" key="4">
    <source>
        <dbReference type="ARBA" id="ARBA00022982"/>
    </source>
</evidence>
<dbReference type="InterPro" id="IPR017900">
    <property type="entry name" value="4Fe4S_Fe_S_CS"/>
</dbReference>
<dbReference type="Pfam" id="PF11614">
    <property type="entry name" value="FixG_C"/>
    <property type="match status" value="1"/>
</dbReference>
<accession>A0A9E8HI50</accession>
<feature type="transmembrane region" description="Helical" evidence="7">
    <location>
        <begin position="93"/>
        <end position="114"/>
    </location>
</feature>
<reference evidence="9" key="1">
    <citation type="submission" date="2022-07" db="EMBL/GenBank/DDBJ databases">
        <title>Alkalimarinus sp. nov., isolated from gut of a Alitta virens.</title>
        <authorList>
            <person name="Yang A.I."/>
            <person name="Shin N.-R."/>
        </authorList>
    </citation>
    <scope>NUCLEOTIDE SEQUENCE</scope>
    <source>
        <strain evidence="9">FA028</strain>
    </source>
</reference>
<evidence type="ECO:0000256" key="3">
    <source>
        <dbReference type="ARBA" id="ARBA00022723"/>
    </source>
</evidence>
<dbReference type="InterPro" id="IPR014116">
    <property type="entry name" value="Cyt_c_oxidase_cbb3_FixG"/>
</dbReference>
<evidence type="ECO:0000256" key="6">
    <source>
        <dbReference type="ARBA" id="ARBA00023014"/>
    </source>
</evidence>
<dbReference type="PANTHER" id="PTHR30176">
    <property type="entry name" value="FERREDOXIN-TYPE PROTEIN NAPH"/>
    <property type="match status" value="1"/>
</dbReference>
<keyword evidence="6" id="KW-0411">Iron-sulfur</keyword>
<evidence type="ECO:0000259" key="8">
    <source>
        <dbReference type="PROSITE" id="PS51379"/>
    </source>
</evidence>
<dbReference type="Gene3D" id="3.30.70.20">
    <property type="match status" value="1"/>
</dbReference>
<dbReference type="GO" id="GO:0005886">
    <property type="term" value="C:plasma membrane"/>
    <property type="evidence" value="ECO:0007669"/>
    <property type="project" value="TreeGrafter"/>
</dbReference>
<feature type="transmembrane region" description="Helical" evidence="7">
    <location>
        <begin position="166"/>
        <end position="185"/>
    </location>
</feature>
<feature type="transmembrane region" description="Helical" evidence="7">
    <location>
        <begin position="49"/>
        <end position="66"/>
    </location>
</feature>
<dbReference type="NCBIfam" id="TIGR02745">
    <property type="entry name" value="ccoG_rdxA_fixG"/>
    <property type="match status" value="1"/>
</dbReference>
<dbReference type="KEGG" id="asem:NNL22_17770"/>
<keyword evidence="7" id="KW-0472">Membrane</keyword>
<organism evidence="9 10">
    <name type="scientific">Alkalimarinus sediminis</name>
    <dbReference type="NCBI Taxonomy" id="1632866"/>
    <lineage>
        <taxon>Bacteria</taxon>
        <taxon>Pseudomonadati</taxon>
        <taxon>Pseudomonadota</taxon>
        <taxon>Gammaproteobacteria</taxon>
        <taxon>Alteromonadales</taxon>
        <taxon>Alteromonadaceae</taxon>
        <taxon>Alkalimarinus</taxon>
    </lineage>
</organism>
<dbReference type="Gene3D" id="2.60.40.10">
    <property type="entry name" value="Immunoglobulins"/>
    <property type="match status" value="1"/>
</dbReference>
<keyword evidence="1" id="KW-0813">Transport</keyword>
<dbReference type="Proteomes" id="UP001164472">
    <property type="component" value="Chromosome"/>
</dbReference>
<feature type="transmembrane region" description="Helical" evidence="7">
    <location>
        <begin position="197"/>
        <end position="217"/>
    </location>
</feature>
<dbReference type="RefSeq" id="WP_251810271.1">
    <property type="nucleotide sequence ID" value="NZ_CP101527.1"/>
</dbReference>
<dbReference type="Pfam" id="PF13746">
    <property type="entry name" value="Fer4_18"/>
    <property type="match status" value="1"/>
</dbReference>
<dbReference type="GO" id="GO:0046872">
    <property type="term" value="F:metal ion binding"/>
    <property type="evidence" value="ECO:0007669"/>
    <property type="project" value="UniProtKB-KW"/>
</dbReference>
<keyword evidence="4" id="KW-0249">Electron transport</keyword>
<evidence type="ECO:0000256" key="1">
    <source>
        <dbReference type="ARBA" id="ARBA00022448"/>
    </source>
</evidence>
<dbReference type="AlphaFoldDB" id="A0A9E8HI50"/>
<feature type="transmembrane region" description="Helical" evidence="7">
    <location>
        <begin position="341"/>
        <end position="359"/>
    </location>
</feature>
<dbReference type="GO" id="GO:0051539">
    <property type="term" value="F:4 iron, 4 sulfur cluster binding"/>
    <property type="evidence" value="ECO:0007669"/>
    <property type="project" value="UniProtKB-KW"/>
</dbReference>
<keyword evidence="7" id="KW-1133">Transmembrane helix</keyword>
<keyword evidence="7" id="KW-0812">Transmembrane</keyword>
<evidence type="ECO:0000256" key="5">
    <source>
        <dbReference type="ARBA" id="ARBA00023004"/>
    </source>
</evidence>
<keyword evidence="2" id="KW-0004">4Fe-4S</keyword>
<evidence type="ECO:0000256" key="7">
    <source>
        <dbReference type="SAM" id="Phobius"/>
    </source>
</evidence>
<dbReference type="InterPro" id="IPR051684">
    <property type="entry name" value="Electron_Trans/Redox"/>
</dbReference>
<dbReference type="InterPro" id="IPR032879">
    <property type="entry name" value="FixG_C"/>
</dbReference>
<dbReference type="PROSITE" id="PS00198">
    <property type="entry name" value="4FE4S_FER_1"/>
    <property type="match status" value="1"/>
</dbReference>
<evidence type="ECO:0000313" key="9">
    <source>
        <dbReference type="EMBL" id="UZW74844.1"/>
    </source>
</evidence>
<dbReference type="SUPFAM" id="SSF54862">
    <property type="entry name" value="4Fe-4S ferredoxins"/>
    <property type="match status" value="1"/>
</dbReference>
<dbReference type="InterPro" id="IPR013783">
    <property type="entry name" value="Ig-like_fold"/>
</dbReference>
<dbReference type="EMBL" id="CP101527">
    <property type="protein sequence ID" value="UZW74844.1"/>
    <property type="molecule type" value="Genomic_DNA"/>
</dbReference>
<sequence>MNSKIPITDISDATPSKEANKPEVIELYASRKKIYVREIKGFFQRIRNLSLTVLLLMYFGLAWVTVDGNPLIHFDLPARKFTLFGTVFWPQDFTLLAIALIICAFGLFFITSLFGRVWCGYSCPQTVWSFMFMWLEERIEGSRNQRMKLDKQPLSRQKVVKKTLKHISWMLLAFATGLTFVGYFYPIRELTSDLFTLSISSGAAIFWIAFFTLATYINAGWMREQVCLHMCPYARFQSVMFNQDTLIIGYDYNRGEPRGSRSKKAKTDLGDCVDCNVCVQVCPTGIDIRDGLQYECIGCALCVDACDSIMARMNYPKGLIRYASEKELEGKTKQTKLNIRSIGYGLTLAAAMSAFLFALNQRPLVELDVLRDRGSLYQVSGMGMIENNYELKIINKRKVEDQFSVHMSGLEGELNVPDSITVAPGEVRSIPLSIAVDPKNLQNSTEEISLEVRSISDPNTSASSDSRFLGPVNF</sequence>
<keyword evidence="3" id="KW-0479">Metal-binding</keyword>
<proteinExistence type="predicted"/>
<dbReference type="PANTHER" id="PTHR30176:SF3">
    <property type="entry name" value="FERREDOXIN-TYPE PROTEIN NAPH"/>
    <property type="match status" value="1"/>
</dbReference>
<evidence type="ECO:0000313" key="10">
    <source>
        <dbReference type="Proteomes" id="UP001164472"/>
    </source>
</evidence>
<dbReference type="Pfam" id="PF12801">
    <property type="entry name" value="Fer4_5"/>
    <property type="match status" value="1"/>
</dbReference>
<name>A0A9E8HI50_9ALTE</name>
<dbReference type="InterPro" id="IPR017896">
    <property type="entry name" value="4Fe4S_Fe-S-bd"/>
</dbReference>